<evidence type="ECO:0000256" key="1">
    <source>
        <dbReference type="SAM" id="MobiDB-lite"/>
    </source>
</evidence>
<dbReference type="AlphaFoldDB" id="A0A6G0K320"/>
<evidence type="ECO:0000313" key="4">
    <source>
        <dbReference type="Proteomes" id="UP000488956"/>
    </source>
</evidence>
<organism evidence="3 4">
    <name type="scientific">Phytophthora fragariae</name>
    <dbReference type="NCBI Taxonomy" id="53985"/>
    <lineage>
        <taxon>Eukaryota</taxon>
        <taxon>Sar</taxon>
        <taxon>Stramenopiles</taxon>
        <taxon>Oomycota</taxon>
        <taxon>Peronosporomycetes</taxon>
        <taxon>Peronosporales</taxon>
        <taxon>Peronosporaceae</taxon>
        <taxon>Phytophthora</taxon>
    </lineage>
</organism>
<feature type="compositionally biased region" description="Low complexity" evidence="1">
    <location>
        <begin position="355"/>
        <end position="366"/>
    </location>
</feature>
<gene>
    <name evidence="3" type="ORF">PF010_g24586</name>
</gene>
<name>A0A6G0K320_9STRA</name>
<reference evidence="3 4" key="1">
    <citation type="submission" date="2018-09" db="EMBL/GenBank/DDBJ databases">
        <title>Genomic investigation of the strawberry pathogen Phytophthora fragariae indicates pathogenicity is determined by transcriptional variation in three key races.</title>
        <authorList>
            <person name="Adams T.M."/>
            <person name="Armitage A.D."/>
            <person name="Sobczyk M.K."/>
            <person name="Bates H.J."/>
            <person name="Dunwell J.M."/>
            <person name="Nellist C.F."/>
            <person name="Harrison R.J."/>
        </authorList>
    </citation>
    <scope>NUCLEOTIDE SEQUENCE [LARGE SCALE GENOMIC DNA]</scope>
    <source>
        <strain evidence="3 4">ONT-3</strain>
    </source>
</reference>
<evidence type="ECO:0000313" key="3">
    <source>
        <dbReference type="EMBL" id="KAE9074675.1"/>
    </source>
</evidence>
<sequence length="578" mass="64443">MLKGQEKPASKYEDLLVTACIVPKPMDEADAEKMRNYDWQQVVLSDQDSYIRSLLSQILPRGYLESLRVSFNEEDLPAAWKRLEGHYGHSNAQGMVAMIAEFEAALVKDFTSVVDLTVRVKEARNRINRLSRENLKGVTMISHQYAAMRVLSLFPSQYWGNNVVYSVEGLHLDRVEDLLRNVFMNKSRGQIEAMHAQPVPVNYAASNRALGKRKGREEEARSKKGGECFYCEGRYNRDGEPHRKVDCPKMQKDRSQGLMRSNIFVKGTRVQTQAKSVGVAHVKGAKAGSKKKAKTQRQEIPAEVALLQPISKLKIVAAVKASTQETGPSGSPTLTLEQAQRDADVFMTSPPASPVPSSSSSDSSASDGDDDMDEHDPGCIPVNAAKLKEASSNIKKASEEIENTVRNLYPELLQRDETDITRSDWVLDSGCGYGLTADASLFVSMHPSQEFRFTFGQGSKLSNTHVGSVQLYFFSPDGIRPFQFDNMALVPKAKVNILSEFWLKQSGYQIVESIKGGYKFVLWRHKLVFVAIAVNGAYYVQGRTLRDRQIYCSAVKAMPAQPLCQDTLELRPHSRSGT</sequence>
<protein>
    <recommendedName>
        <fullName evidence="2">Retrovirus-related Pol polyprotein from transposon TNT 1-94-like beta-barrel domain-containing protein</fullName>
    </recommendedName>
</protein>
<dbReference type="EMBL" id="QXFX01002675">
    <property type="protein sequence ID" value="KAE9074675.1"/>
    <property type="molecule type" value="Genomic_DNA"/>
</dbReference>
<proteinExistence type="predicted"/>
<accession>A0A6G0K320</accession>
<dbReference type="InterPro" id="IPR054722">
    <property type="entry name" value="PolX-like_BBD"/>
</dbReference>
<evidence type="ECO:0000259" key="2">
    <source>
        <dbReference type="Pfam" id="PF22936"/>
    </source>
</evidence>
<feature type="domain" description="Retrovirus-related Pol polyprotein from transposon TNT 1-94-like beta-barrel" evidence="2">
    <location>
        <begin position="425"/>
        <end position="508"/>
    </location>
</feature>
<dbReference type="Pfam" id="PF22936">
    <property type="entry name" value="Pol_BBD"/>
    <property type="match status" value="1"/>
</dbReference>
<dbReference type="Proteomes" id="UP000488956">
    <property type="component" value="Unassembled WGS sequence"/>
</dbReference>
<feature type="region of interest" description="Disordered" evidence="1">
    <location>
        <begin position="346"/>
        <end position="380"/>
    </location>
</feature>
<comment type="caution">
    <text evidence="3">The sequence shown here is derived from an EMBL/GenBank/DDBJ whole genome shotgun (WGS) entry which is preliminary data.</text>
</comment>